<keyword evidence="2" id="KW-0812">Transmembrane</keyword>
<proteinExistence type="predicted"/>
<feature type="compositionally biased region" description="Polar residues" evidence="1">
    <location>
        <begin position="15"/>
        <end position="25"/>
    </location>
</feature>
<feature type="region of interest" description="Disordered" evidence="1">
    <location>
        <begin position="1"/>
        <end position="25"/>
    </location>
</feature>
<dbReference type="Proteomes" id="UP000290195">
    <property type="component" value="Segment"/>
</dbReference>
<evidence type="ECO:0000256" key="2">
    <source>
        <dbReference type="SAM" id="Phobius"/>
    </source>
</evidence>
<evidence type="ECO:0000313" key="4">
    <source>
        <dbReference type="Proteomes" id="UP000290195"/>
    </source>
</evidence>
<keyword evidence="2" id="KW-1133">Transmembrane helix</keyword>
<keyword evidence="2" id="KW-0472">Membrane</keyword>
<accession>A0A2H4UX87</accession>
<gene>
    <name evidence="3" type="ORF">DiNV_CH01M_ORF101</name>
</gene>
<organism evidence="3">
    <name type="scientific">Drosophila innubila nudivirus</name>
    <dbReference type="NCBI Taxonomy" id="2057187"/>
    <lineage>
        <taxon>Viruses</taxon>
        <taxon>Viruses incertae sedis</taxon>
        <taxon>Naldaviricetes</taxon>
        <taxon>Lefavirales</taxon>
        <taxon>Nudiviridae</taxon>
        <taxon>Alphanudivirus</taxon>
        <taxon>Alphanudivirus droinnubilae</taxon>
    </lineage>
</organism>
<protein>
    <submittedName>
        <fullName evidence="3">Uncharacterized protein</fullName>
    </submittedName>
</protein>
<evidence type="ECO:0000256" key="1">
    <source>
        <dbReference type="SAM" id="MobiDB-lite"/>
    </source>
</evidence>
<reference evidence="3" key="1">
    <citation type="journal article" date="2018" name="Infect. Genet. Evol.">
        <title>The dynamic evolution of Drosophila innubila Nudivirus.</title>
        <authorList>
            <person name="Hill T."/>
            <person name="Unckless R.L."/>
        </authorList>
    </citation>
    <scope>NUCLEOTIDE SEQUENCE [LARGE SCALE GENOMIC DNA]</scope>
    <source>
        <strain evidence="3">DiNV_CH01M</strain>
    </source>
</reference>
<evidence type="ECO:0000313" key="3">
    <source>
        <dbReference type="EMBL" id="ATZ81529.1"/>
    </source>
</evidence>
<dbReference type="EMBL" id="MF966379">
    <property type="protein sequence ID" value="ATZ81529.1"/>
    <property type="molecule type" value="Genomic_DNA"/>
</dbReference>
<sequence>MRSSTPSPTRILLPPSQNDGPLNDRQTNSKIFETFKTSFNAIASAVWFIILRILSVMFIVIIVVIFLYILFPNNRIFTGYNYLGYPQSNY</sequence>
<feature type="transmembrane region" description="Helical" evidence="2">
    <location>
        <begin position="45"/>
        <end position="71"/>
    </location>
</feature>
<keyword evidence="4" id="KW-1185">Reference proteome</keyword>
<name>A0A2H4UX87_9VIRU</name>